<proteinExistence type="predicted"/>
<name>A0ABT6FH08_9BACT</name>
<sequence>MRRRCGFTLIELLVVIAIIAVLIALLLPAVQSAREAARRAQCVNNLKQLGLAAQNYLSTYDCMPMQCNYNTAETVDQGFSWSWTVALLPQFEQGALYDAMNFGLGNFGLHATTAGYTQVGSLLCPSESIGQRPGYPWGTSSYVGNFGGPGQLSAYSGTIVPPKDLALNGGIGTKGWGGGAGIVRIASITDGTSNTAVFSEHLIGLGSQPVLVATMTPGSKDAKRVIFPGVDNSGVGSGVDGATKAAQACMSLPATTTANPTASSYLGFNWMAAYPTHVALVNYMHVARPNSLHCGNSGDISYVQFVGPTGSAAANSNHSGGVNVALSDGSVRFVKDSISLPAWWALGTRSGGEVLSADSY</sequence>
<evidence type="ECO:0000313" key="3">
    <source>
        <dbReference type="Proteomes" id="UP001216907"/>
    </source>
</evidence>
<dbReference type="RefSeq" id="WP_277863118.1">
    <property type="nucleotide sequence ID" value="NZ_JARRAG010000002.1"/>
</dbReference>
<feature type="domain" description="DUF1559" evidence="1">
    <location>
        <begin position="31"/>
        <end position="338"/>
    </location>
</feature>
<evidence type="ECO:0000313" key="2">
    <source>
        <dbReference type="EMBL" id="MDG3006827.1"/>
    </source>
</evidence>
<dbReference type="PANTHER" id="PTHR30093">
    <property type="entry name" value="GENERAL SECRETION PATHWAY PROTEIN G"/>
    <property type="match status" value="1"/>
</dbReference>
<evidence type="ECO:0000259" key="1">
    <source>
        <dbReference type="Pfam" id="PF07596"/>
    </source>
</evidence>
<dbReference type="InterPro" id="IPR045584">
    <property type="entry name" value="Pilin-like"/>
</dbReference>
<dbReference type="EMBL" id="JARRAG010000002">
    <property type="protein sequence ID" value="MDG3006827.1"/>
    <property type="molecule type" value="Genomic_DNA"/>
</dbReference>
<dbReference type="Proteomes" id="UP001216907">
    <property type="component" value="Unassembled WGS sequence"/>
</dbReference>
<accession>A0ABT6FH08</accession>
<gene>
    <name evidence="2" type="ORF">PZE19_23905</name>
</gene>
<dbReference type="Pfam" id="PF07596">
    <property type="entry name" value="SBP_bac_10"/>
    <property type="match status" value="1"/>
</dbReference>
<dbReference type="InterPro" id="IPR012902">
    <property type="entry name" value="N_methyl_site"/>
</dbReference>
<keyword evidence="3" id="KW-1185">Reference proteome</keyword>
<dbReference type="PANTHER" id="PTHR30093:SF2">
    <property type="entry name" value="TYPE II SECRETION SYSTEM PROTEIN H"/>
    <property type="match status" value="1"/>
</dbReference>
<dbReference type="Pfam" id="PF07963">
    <property type="entry name" value="N_methyl"/>
    <property type="match status" value="1"/>
</dbReference>
<dbReference type="InterPro" id="IPR011453">
    <property type="entry name" value="DUF1559"/>
</dbReference>
<dbReference type="NCBIfam" id="TIGR02532">
    <property type="entry name" value="IV_pilin_GFxxxE"/>
    <property type="match status" value="1"/>
</dbReference>
<dbReference type="Gene3D" id="3.30.700.10">
    <property type="entry name" value="Glycoprotein, Type 4 Pilin"/>
    <property type="match status" value="1"/>
</dbReference>
<dbReference type="NCBIfam" id="TIGR04294">
    <property type="entry name" value="pre_pil_HX9DG"/>
    <property type="match status" value="1"/>
</dbReference>
<dbReference type="SUPFAM" id="SSF54523">
    <property type="entry name" value="Pili subunits"/>
    <property type="match status" value="1"/>
</dbReference>
<comment type="caution">
    <text evidence="2">The sequence shown here is derived from an EMBL/GenBank/DDBJ whole genome shotgun (WGS) entry which is preliminary data.</text>
</comment>
<reference evidence="2 3" key="1">
    <citation type="submission" date="2023-03" db="EMBL/GenBank/DDBJ databases">
        <title>Paludisphaera mucosa sp. nov. a novel planctomycete from northern fen.</title>
        <authorList>
            <person name="Ivanova A."/>
        </authorList>
    </citation>
    <scope>NUCLEOTIDE SEQUENCE [LARGE SCALE GENOMIC DNA]</scope>
    <source>
        <strain evidence="2 3">Pla2</strain>
    </source>
</reference>
<protein>
    <submittedName>
        <fullName evidence="2">DUF1559 domain-containing protein</fullName>
    </submittedName>
</protein>
<dbReference type="InterPro" id="IPR027558">
    <property type="entry name" value="Pre_pil_HX9DG_C"/>
</dbReference>
<organism evidence="2 3">
    <name type="scientific">Paludisphaera mucosa</name>
    <dbReference type="NCBI Taxonomy" id="3030827"/>
    <lineage>
        <taxon>Bacteria</taxon>
        <taxon>Pseudomonadati</taxon>
        <taxon>Planctomycetota</taxon>
        <taxon>Planctomycetia</taxon>
        <taxon>Isosphaerales</taxon>
        <taxon>Isosphaeraceae</taxon>
        <taxon>Paludisphaera</taxon>
    </lineage>
</organism>